<evidence type="ECO:0000256" key="1">
    <source>
        <dbReference type="SAM" id="MobiDB-lite"/>
    </source>
</evidence>
<dbReference type="InterPro" id="IPR036047">
    <property type="entry name" value="F-box-like_dom_sf"/>
</dbReference>
<reference evidence="3" key="2">
    <citation type="submission" date="2021-12" db="EMBL/GenBank/DDBJ databases">
        <title>Resequencing data analysis of finger millet.</title>
        <authorList>
            <person name="Hatakeyama M."/>
            <person name="Aluri S."/>
            <person name="Balachadran M.T."/>
            <person name="Sivarajan S.R."/>
            <person name="Poveda L."/>
            <person name="Shimizu-Inatsugi R."/>
            <person name="Schlapbach R."/>
            <person name="Sreeman S.M."/>
            <person name="Shimizu K.K."/>
        </authorList>
    </citation>
    <scope>NUCLEOTIDE SEQUENCE</scope>
</reference>
<protein>
    <submittedName>
        <fullName evidence="3">Uncharacterized protein</fullName>
    </submittedName>
</protein>
<feature type="region of interest" description="Disordered" evidence="1">
    <location>
        <begin position="101"/>
        <end position="122"/>
    </location>
</feature>
<dbReference type="InterPro" id="IPR055302">
    <property type="entry name" value="F-box_dom-containing"/>
</dbReference>
<accession>A0AAV5DNM6</accession>
<comment type="caution">
    <text evidence="3">The sequence shown here is derived from an EMBL/GenBank/DDBJ whole genome shotgun (WGS) entry which is preliminary data.</text>
</comment>
<dbReference type="PANTHER" id="PTHR32141">
    <property type="match status" value="1"/>
</dbReference>
<dbReference type="EMBL" id="BQKI01000022">
    <property type="protein sequence ID" value="GJN12234.1"/>
    <property type="molecule type" value="Genomic_DNA"/>
</dbReference>
<feature type="region of interest" description="Disordered" evidence="1">
    <location>
        <begin position="1"/>
        <end position="64"/>
    </location>
</feature>
<dbReference type="AlphaFoldDB" id="A0AAV5DNM6"/>
<sequence length="122" mass="12509">MEAAAAVAKKWSTDEATEQPPEEISSYAAGQLQPAPVVDSPHPKSPGKSQELGQEGGCGGADRISALPDAVVGDIISLLPTKAGAGTQTLASRWRHLWRSAPLNLDAPTSSPAARSPLASSN</sequence>
<proteinExistence type="predicted"/>
<evidence type="ECO:0000313" key="4">
    <source>
        <dbReference type="Proteomes" id="UP001054889"/>
    </source>
</evidence>
<dbReference type="PANTHER" id="PTHR32141:SF179">
    <property type="entry name" value="F-BOX DOMAIN-CONTAINING PROTEIN"/>
    <property type="match status" value="1"/>
</dbReference>
<dbReference type="CDD" id="cd22160">
    <property type="entry name" value="F-box_AtFBL13-like"/>
    <property type="match status" value="1"/>
</dbReference>
<dbReference type="InterPro" id="IPR053781">
    <property type="entry name" value="F-box_AtFBL13-like"/>
</dbReference>
<gene>
    <name evidence="3" type="primary">ga30528</name>
    <name evidence="2" type="synonym">ga30494</name>
    <name evidence="2" type="ORF">PR202_ga30494</name>
    <name evidence="3" type="ORF">PR202_ga30528</name>
</gene>
<evidence type="ECO:0000313" key="3">
    <source>
        <dbReference type="EMBL" id="GJN12264.1"/>
    </source>
</evidence>
<keyword evidence="4" id="KW-1185">Reference proteome</keyword>
<dbReference type="EMBL" id="BQKI01000022">
    <property type="protein sequence ID" value="GJN12264.1"/>
    <property type="molecule type" value="Genomic_DNA"/>
</dbReference>
<reference evidence="3" key="1">
    <citation type="journal article" date="2018" name="DNA Res.">
        <title>Multiple hybrid de novo genome assembly of finger millet, an orphan allotetraploid crop.</title>
        <authorList>
            <person name="Hatakeyama M."/>
            <person name="Aluri S."/>
            <person name="Balachadran M.T."/>
            <person name="Sivarajan S.R."/>
            <person name="Patrignani A."/>
            <person name="Gruter S."/>
            <person name="Poveda L."/>
            <person name="Shimizu-Inatsugi R."/>
            <person name="Baeten J."/>
            <person name="Francoijs K.J."/>
            <person name="Nataraja K.N."/>
            <person name="Reddy Y.A.N."/>
            <person name="Phadnis S."/>
            <person name="Ravikumar R.L."/>
            <person name="Schlapbach R."/>
            <person name="Sreeman S.M."/>
            <person name="Shimizu K.K."/>
        </authorList>
    </citation>
    <scope>NUCLEOTIDE SEQUENCE</scope>
</reference>
<evidence type="ECO:0000313" key="2">
    <source>
        <dbReference type="EMBL" id="GJN12234.1"/>
    </source>
</evidence>
<dbReference type="Proteomes" id="UP001054889">
    <property type="component" value="Unassembled WGS sequence"/>
</dbReference>
<dbReference type="SUPFAM" id="SSF81383">
    <property type="entry name" value="F-box domain"/>
    <property type="match status" value="1"/>
</dbReference>
<name>A0AAV5DNM6_ELECO</name>
<feature type="compositionally biased region" description="Low complexity" evidence="1">
    <location>
        <begin position="107"/>
        <end position="122"/>
    </location>
</feature>
<organism evidence="3 4">
    <name type="scientific">Eleusine coracana subsp. coracana</name>
    <dbReference type="NCBI Taxonomy" id="191504"/>
    <lineage>
        <taxon>Eukaryota</taxon>
        <taxon>Viridiplantae</taxon>
        <taxon>Streptophyta</taxon>
        <taxon>Embryophyta</taxon>
        <taxon>Tracheophyta</taxon>
        <taxon>Spermatophyta</taxon>
        <taxon>Magnoliopsida</taxon>
        <taxon>Liliopsida</taxon>
        <taxon>Poales</taxon>
        <taxon>Poaceae</taxon>
        <taxon>PACMAD clade</taxon>
        <taxon>Chloridoideae</taxon>
        <taxon>Cynodonteae</taxon>
        <taxon>Eleusininae</taxon>
        <taxon>Eleusine</taxon>
    </lineage>
</organism>